<organism evidence="1 2">
    <name type="scientific">Candidatus Liberibacter solanacearum</name>
    <dbReference type="NCBI Taxonomy" id="556287"/>
    <lineage>
        <taxon>Bacteria</taxon>
        <taxon>Pseudomonadati</taxon>
        <taxon>Pseudomonadota</taxon>
        <taxon>Alphaproteobacteria</taxon>
        <taxon>Hyphomicrobiales</taxon>
        <taxon>Rhizobiaceae</taxon>
        <taxon>Liberibacter</taxon>
    </lineage>
</organism>
<dbReference type="EMBL" id="PKRU02000018">
    <property type="protein sequence ID" value="RPD37196.1"/>
    <property type="molecule type" value="Genomic_DNA"/>
</dbReference>
<name>A0A3R7RJA6_9HYPH</name>
<dbReference type="Proteomes" id="UP000236895">
    <property type="component" value="Unassembled WGS sequence"/>
</dbReference>
<sequence>MKKPVRYSEELFDKIIDRITCGELVSHIIEKDGMPDRKSFHRWTKKPGNREKYEKALEDNLIWMEDSLRADPDLDNPTVYAKKMEIKR</sequence>
<dbReference type="AlphaFoldDB" id="A0A3R7RJA6"/>
<proteinExistence type="predicted"/>
<dbReference type="InterPro" id="IPR048683">
    <property type="entry name" value="Sf6_terminase"/>
</dbReference>
<protein>
    <submittedName>
        <fullName evidence="1">Uncharacterized protein</fullName>
    </submittedName>
</protein>
<evidence type="ECO:0000313" key="2">
    <source>
        <dbReference type="Proteomes" id="UP000236895"/>
    </source>
</evidence>
<dbReference type="Gene3D" id="1.10.10.60">
    <property type="entry name" value="Homeodomain-like"/>
    <property type="match status" value="1"/>
</dbReference>
<comment type="caution">
    <text evidence="1">The sequence shown here is derived from an EMBL/GenBank/DDBJ whole genome shotgun (WGS) entry which is preliminary data.</text>
</comment>
<accession>A0A3R7RJA6</accession>
<reference evidence="1 2" key="1">
    <citation type="submission" date="2018-11" db="EMBL/GenBank/DDBJ databases">
        <title>Genome Analysis of Haplotype D of Candidatus Liberibacter Solanacearum.</title>
        <authorList>
            <person name="Katsir L."/>
            <person name="Ruan Z."/>
            <person name="Santos Garcia D."/>
            <person name="Piasezky A."/>
            <person name="Jiang J."/>
            <person name="Sela N."/>
            <person name="Freilich S."/>
            <person name="Bahar O."/>
        </authorList>
    </citation>
    <scope>NUCLEOTIDE SEQUENCE [LARGE SCALE GENOMIC DNA]</scope>
    <source>
        <strain evidence="2">haplotype D1</strain>
    </source>
</reference>
<dbReference type="Pfam" id="PF20901">
    <property type="entry name" value="Sf6_terminase"/>
    <property type="match status" value="1"/>
</dbReference>
<gene>
    <name evidence="1" type="ORF">C0030_003600</name>
</gene>
<dbReference type="RefSeq" id="WP_103847555.1">
    <property type="nucleotide sequence ID" value="NZ_PKRU02000018.1"/>
</dbReference>
<evidence type="ECO:0000313" key="1">
    <source>
        <dbReference type="EMBL" id="RPD37196.1"/>
    </source>
</evidence>